<dbReference type="EMBL" id="BSQG01000002">
    <property type="protein sequence ID" value="GLU47470.1"/>
    <property type="molecule type" value="Genomic_DNA"/>
</dbReference>
<reference evidence="1" key="1">
    <citation type="submission" date="2023-02" db="EMBL/GenBank/DDBJ databases">
        <title>Nocardiopsis ansamitocini NBRC 112285.</title>
        <authorList>
            <person name="Ichikawa N."/>
            <person name="Sato H."/>
            <person name="Tonouchi N."/>
        </authorList>
    </citation>
    <scope>NUCLEOTIDE SEQUENCE</scope>
    <source>
        <strain evidence="1">NBRC 112285</strain>
    </source>
</reference>
<dbReference type="RefSeq" id="WP_285758562.1">
    <property type="nucleotide sequence ID" value="NZ_BSQG01000002.1"/>
</dbReference>
<evidence type="ECO:0008006" key="3">
    <source>
        <dbReference type="Google" id="ProtNLM"/>
    </source>
</evidence>
<proteinExistence type="predicted"/>
<keyword evidence="2" id="KW-1185">Reference proteome</keyword>
<evidence type="ECO:0000313" key="2">
    <source>
        <dbReference type="Proteomes" id="UP001165092"/>
    </source>
</evidence>
<dbReference type="Proteomes" id="UP001165092">
    <property type="component" value="Unassembled WGS sequence"/>
</dbReference>
<comment type="caution">
    <text evidence="1">The sequence shown here is derived from an EMBL/GenBank/DDBJ whole genome shotgun (WGS) entry which is preliminary data.</text>
</comment>
<dbReference type="SUPFAM" id="SSF52540">
    <property type="entry name" value="P-loop containing nucleoside triphosphate hydrolases"/>
    <property type="match status" value="1"/>
</dbReference>
<evidence type="ECO:0000313" key="1">
    <source>
        <dbReference type="EMBL" id="GLU47470.1"/>
    </source>
</evidence>
<gene>
    <name evidence="1" type="ORF">Nans01_18210</name>
</gene>
<accession>A0A9W6P514</accession>
<organism evidence="1 2">
    <name type="scientific">Nocardiopsis ansamitocini</name>
    <dbReference type="NCBI Taxonomy" id="1670832"/>
    <lineage>
        <taxon>Bacteria</taxon>
        <taxon>Bacillati</taxon>
        <taxon>Actinomycetota</taxon>
        <taxon>Actinomycetes</taxon>
        <taxon>Streptosporangiales</taxon>
        <taxon>Nocardiopsidaceae</taxon>
        <taxon>Nocardiopsis</taxon>
    </lineage>
</organism>
<sequence>MTRTISLFSLGGAPGVTTLAMALASVWPDEAGAVLVEADSGGGDVATWRRLHTSPGLIDLAAAARHREVQPADSGEHSPLKHAQVLPGGLPVCVAPATADRSAGAVGLLAQHASVLRADHGPVTVVDLGRIAPRSPTAHLAVAADTAILVVQDEVAQLRRVKESAAAFADSFRSLRVVVTGGSDSTAEISAAVGLPVWGRLPRDEKGAAFLRGERNNRRPERRPLFKSAAALAADLLKDAAPAQSGHQPAVSPS</sequence>
<protein>
    <recommendedName>
        <fullName evidence="3">MinD-like ATPase involved in chromosome partitioning or flagellar assembly</fullName>
    </recommendedName>
</protein>
<dbReference type="Gene3D" id="3.40.50.300">
    <property type="entry name" value="P-loop containing nucleotide triphosphate hydrolases"/>
    <property type="match status" value="1"/>
</dbReference>
<dbReference type="InterPro" id="IPR027417">
    <property type="entry name" value="P-loop_NTPase"/>
</dbReference>
<dbReference type="AlphaFoldDB" id="A0A9W6P514"/>
<name>A0A9W6P514_9ACTN</name>